<dbReference type="EMBL" id="UZAK01001795">
    <property type="protein sequence ID" value="VDO71513.1"/>
    <property type="molecule type" value="Genomic_DNA"/>
</dbReference>
<proteinExistence type="predicted"/>
<accession>A0A183JH36</accession>
<evidence type="ECO:0000313" key="4">
    <source>
        <dbReference type="WBParaSite" id="SCUD_0000200801-mRNA-1"/>
    </source>
</evidence>
<feature type="transmembrane region" description="Helical" evidence="1">
    <location>
        <begin position="12"/>
        <end position="32"/>
    </location>
</feature>
<name>A0A183JH36_9TREM</name>
<evidence type="ECO:0000256" key="1">
    <source>
        <dbReference type="SAM" id="Phobius"/>
    </source>
</evidence>
<keyword evidence="1" id="KW-0812">Transmembrane</keyword>
<reference evidence="2 3" key="2">
    <citation type="submission" date="2018-11" db="EMBL/GenBank/DDBJ databases">
        <authorList>
            <consortium name="Pathogen Informatics"/>
        </authorList>
    </citation>
    <scope>NUCLEOTIDE SEQUENCE [LARGE SCALE GENOMIC DNA]</scope>
    <source>
        <strain evidence="2">Dakar</strain>
        <strain evidence="3">Dakar, Senegal</strain>
    </source>
</reference>
<gene>
    <name evidence="2" type="ORF">SCUD_LOCUS2009</name>
</gene>
<protein>
    <submittedName>
        <fullName evidence="2 4">Uncharacterized protein</fullName>
    </submittedName>
</protein>
<sequence>MYYVSSTKPKAFDCATSFLIIMLLTLNFNNYLKDFI</sequence>
<dbReference type="AlphaFoldDB" id="A0A183JH36"/>
<keyword evidence="3" id="KW-1185">Reference proteome</keyword>
<dbReference type="WBParaSite" id="SCUD_0000200801-mRNA-1">
    <property type="protein sequence ID" value="SCUD_0000200801-mRNA-1"/>
    <property type="gene ID" value="SCUD_0000200801"/>
</dbReference>
<keyword evidence="1" id="KW-0472">Membrane</keyword>
<evidence type="ECO:0000313" key="3">
    <source>
        <dbReference type="Proteomes" id="UP000279833"/>
    </source>
</evidence>
<reference evidence="4" key="1">
    <citation type="submission" date="2016-06" db="UniProtKB">
        <authorList>
            <consortium name="WormBaseParasite"/>
        </authorList>
    </citation>
    <scope>IDENTIFICATION</scope>
</reference>
<keyword evidence="1" id="KW-1133">Transmembrane helix</keyword>
<organism evidence="4">
    <name type="scientific">Schistosoma curassoni</name>
    <dbReference type="NCBI Taxonomy" id="6186"/>
    <lineage>
        <taxon>Eukaryota</taxon>
        <taxon>Metazoa</taxon>
        <taxon>Spiralia</taxon>
        <taxon>Lophotrochozoa</taxon>
        <taxon>Platyhelminthes</taxon>
        <taxon>Trematoda</taxon>
        <taxon>Digenea</taxon>
        <taxon>Strigeidida</taxon>
        <taxon>Schistosomatoidea</taxon>
        <taxon>Schistosomatidae</taxon>
        <taxon>Schistosoma</taxon>
    </lineage>
</organism>
<evidence type="ECO:0000313" key="2">
    <source>
        <dbReference type="EMBL" id="VDO71513.1"/>
    </source>
</evidence>
<dbReference type="Proteomes" id="UP000279833">
    <property type="component" value="Unassembled WGS sequence"/>
</dbReference>